<evidence type="ECO:0000256" key="3">
    <source>
        <dbReference type="ARBA" id="ARBA00023125"/>
    </source>
</evidence>
<dbReference type="Gene3D" id="1.10.10.10">
    <property type="entry name" value="Winged helix-like DNA-binding domain superfamily/Winged helix DNA-binding domain"/>
    <property type="match status" value="2"/>
</dbReference>
<dbReference type="InterPro" id="IPR003012">
    <property type="entry name" value="Tet_transcr_reg_TetR"/>
</dbReference>
<evidence type="ECO:0000313" key="7">
    <source>
        <dbReference type="Proteomes" id="UP001138757"/>
    </source>
</evidence>
<dbReference type="EMBL" id="JAHGAW010000004">
    <property type="protein sequence ID" value="MBT2186647.1"/>
    <property type="molecule type" value="Genomic_DNA"/>
</dbReference>
<dbReference type="AlphaFoldDB" id="A0A9X1DAW2"/>
<dbReference type="Gene3D" id="1.10.10.60">
    <property type="entry name" value="Homeodomain-like"/>
    <property type="match status" value="1"/>
</dbReference>
<dbReference type="RefSeq" id="WP_214622404.1">
    <property type="nucleotide sequence ID" value="NZ_JAHGAW010000004.1"/>
</dbReference>
<sequence length="510" mass="55694">MGRGLARRGAGVDKGTIVATALAVLDEQGLMACTTEMVAAQIGVDPAELAALFADRQAMLRAMAEEMTATTTAPALATGWRELLSQRAKAGREAMLSRRDGSLLFAQMPAMLPIGGTEQAVIPALCGAGFALADARAAMLLVDRFTIGAALAEQNGVGAQDGFKAQLEVVLAGIVASQPIGLTARRDDRQSRFQSSLWVFLRDARESANISFARTAHVNELDRRILLLLQAQGPKTLATISMACGVDKAQVSRAIKRMGEVSLLSRGGIRAPIRLSAAGRQLAERLLRQAELRNRELTFGISDEQIVTLFSVLDTLLARAITLFEQERKFVALNQGPEQVDFKDMVEEGLPDENGVAVDRSRVLPPFITLCSYMLRGGALAHKRRTGLSNFETWVHTEVCRNPPISWPQLVLALYRDQSQAGRTVNHLIDIGLVARTGKPGRRHGFFAPTEEGRRINDIIEETAQRRSEFLFQGLPADQLDSFMTAFETLAHNAEVQVARERAIQEMDRN</sequence>
<dbReference type="InterPro" id="IPR036271">
    <property type="entry name" value="Tet_transcr_reg_TetR-rel_C_sf"/>
</dbReference>
<keyword evidence="7" id="KW-1185">Reference proteome</keyword>
<dbReference type="InterPro" id="IPR036390">
    <property type="entry name" value="WH_DNA-bd_sf"/>
</dbReference>
<keyword evidence="2" id="KW-0805">Transcription regulation</keyword>
<proteinExistence type="predicted"/>
<feature type="domain" description="HTH marR-type" evidence="5">
    <location>
        <begin position="211"/>
        <end position="306"/>
    </location>
</feature>
<dbReference type="Proteomes" id="UP001138757">
    <property type="component" value="Unassembled WGS sequence"/>
</dbReference>
<dbReference type="PRINTS" id="PR00400">
    <property type="entry name" value="TETREPRESSOR"/>
</dbReference>
<dbReference type="InterPro" id="IPR009057">
    <property type="entry name" value="Homeodomain-like_sf"/>
</dbReference>
<evidence type="ECO:0000313" key="6">
    <source>
        <dbReference type="EMBL" id="MBT2186647.1"/>
    </source>
</evidence>
<dbReference type="PANTHER" id="PTHR42756:SF1">
    <property type="entry name" value="TRANSCRIPTIONAL REPRESSOR OF EMRAB OPERON"/>
    <property type="match status" value="1"/>
</dbReference>
<comment type="caution">
    <text evidence="6">The sequence shown here is derived from an EMBL/GenBank/DDBJ whole genome shotgun (WGS) entry which is preliminary data.</text>
</comment>
<evidence type="ECO:0000256" key="4">
    <source>
        <dbReference type="ARBA" id="ARBA00023163"/>
    </source>
</evidence>
<evidence type="ECO:0000259" key="5">
    <source>
        <dbReference type="SMART" id="SM00347"/>
    </source>
</evidence>
<gene>
    <name evidence="6" type="ORF">KK488_06760</name>
</gene>
<dbReference type="PANTHER" id="PTHR42756">
    <property type="entry name" value="TRANSCRIPTIONAL REGULATOR, MARR"/>
    <property type="match status" value="1"/>
</dbReference>
<dbReference type="GO" id="GO:0046677">
    <property type="term" value="P:response to antibiotic"/>
    <property type="evidence" value="ECO:0007669"/>
    <property type="project" value="InterPro"/>
</dbReference>
<dbReference type="SUPFAM" id="SSF46785">
    <property type="entry name" value="Winged helix' DNA-binding domain"/>
    <property type="match status" value="2"/>
</dbReference>
<dbReference type="Pfam" id="PF02909">
    <property type="entry name" value="TetR_C_1"/>
    <property type="match status" value="1"/>
</dbReference>
<keyword evidence="4" id="KW-0804">Transcription</keyword>
<dbReference type="InterPro" id="IPR004111">
    <property type="entry name" value="Repressor_TetR_C"/>
</dbReference>
<keyword evidence="1" id="KW-0678">Repressor</keyword>
<dbReference type="GO" id="GO:0003700">
    <property type="term" value="F:DNA-binding transcription factor activity"/>
    <property type="evidence" value="ECO:0007669"/>
    <property type="project" value="InterPro"/>
</dbReference>
<name>A0A9X1DAW2_9SPHN</name>
<dbReference type="GO" id="GO:0045892">
    <property type="term" value="P:negative regulation of DNA-templated transcription"/>
    <property type="evidence" value="ECO:0007669"/>
    <property type="project" value="InterPro"/>
</dbReference>
<protein>
    <submittedName>
        <fullName evidence="6">TetR/AcrR family transcriptional regulator C-terminal domain-containing protein</fullName>
    </submittedName>
</protein>
<dbReference type="InterPro" id="IPR000835">
    <property type="entry name" value="HTH_MarR-typ"/>
</dbReference>
<dbReference type="SUPFAM" id="SSF48498">
    <property type="entry name" value="Tetracyclin repressor-like, C-terminal domain"/>
    <property type="match status" value="1"/>
</dbReference>
<dbReference type="Gene3D" id="1.10.357.10">
    <property type="entry name" value="Tetracycline Repressor, domain 2"/>
    <property type="match status" value="1"/>
</dbReference>
<dbReference type="InterPro" id="IPR036388">
    <property type="entry name" value="WH-like_DNA-bd_sf"/>
</dbReference>
<organism evidence="6 7">
    <name type="scientific">Sphingobium nicotianae</name>
    <dbReference type="NCBI Taxonomy" id="2782607"/>
    <lineage>
        <taxon>Bacteria</taxon>
        <taxon>Pseudomonadati</taxon>
        <taxon>Pseudomonadota</taxon>
        <taxon>Alphaproteobacteria</taxon>
        <taxon>Sphingomonadales</taxon>
        <taxon>Sphingomonadaceae</taxon>
        <taxon>Sphingobium</taxon>
    </lineage>
</organism>
<dbReference type="SUPFAM" id="SSF46689">
    <property type="entry name" value="Homeodomain-like"/>
    <property type="match status" value="1"/>
</dbReference>
<keyword evidence="3" id="KW-0238">DNA-binding</keyword>
<reference evidence="6" key="1">
    <citation type="submission" date="2021-05" db="EMBL/GenBank/DDBJ databases">
        <title>Genome of Sphingobium sp. strain.</title>
        <authorList>
            <person name="Fan R."/>
        </authorList>
    </citation>
    <scope>NUCLEOTIDE SEQUENCE</scope>
    <source>
        <strain evidence="6">H33</strain>
    </source>
</reference>
<dbReference type="GO" id="GO:0003677">
    <property type="term" value="F:DNA binding"/>
    <property type="evidence" value="ECO:0007669"/>
    <property type="project" value="UniProtKB-KW"/>
</dbReference>
<evidence type="ECO:0000256" key="1">
    <source>
        <dbReference type="ARBA" id="ARBA00022491"/>
    </source>
</evidence>
<dbReference type="SMART" id="SM00347">
    <property type="entry name" value="HTH_MARR"/>
    <property type="match status" value="1"/>
</dbReference>
<accession>A0A9X1DAW2</accession>
<evidence type="ECO:0000256" key="2">
    <source>
        <dbReference type="ARBA" id="ARBA00023015"/>
    </source>
</evidence>